<keyword evidence="3" id="KW-1185">Reference proteome</keyword>
<dbReference type="RefSeq" id="WP_138165409.1">
    <property type="nucleotide sequence ID" value="NZ_VAUA01000015.1"/>
</dbReference>
<gene>
    <name evidence="2" type="ORF">FEE96_22725</name>
</gene>
<dbReference type="InterPro" id="IPR009506">
    <property type="entry name" value="YjiS-like"/>
</dbReference>
<name>A0ABY2UNP2_9RHOB</name>
<feature type="domain" description="YjiS-like" evidence="1">
    <location>
        <begin position="35"/>
        <end position="66"/>
    </location>
</feature>
<evidence type="ECO:0000313" key="3">
    <source>
        <dbReference type="Proteomes" id="UP000305041"/>
    </source>
</evidence>
<dbReference type="EMBL" id="VAUA01000015">
    <property type="protein sequence ID" value="TLP55532.1"/>
    <property type="molecule type" value="Genomic_DNA"/>
</dbReference>
<dbReference type="Proteomes" id="UP000305041">
    <property type="component" value="Unassembled WGS sequence"/>
</dbReference>
<dbReference type="Pfam" id="PF06568">
    <property type="entry name" value="YjiS-like"/>
    <property type="match status" value="1"/>
</dbReference>
<comment type="caution">
    <text evidence="2">The sequence shown here is derived from an EMBL/GenBank/DDBJ whole genome shotgun (WGS) entry which is preliminary data.</text>
</comment>
<reference evidence="2 3" key="1">
    <citation type="submission" date="2019-05" db="EMBL/GenBank/DDBJ databases">
        <title>Draft genome sequence of Pelagicola sp. DSW4-44.</title>
        <authorList>
            <person name="Oh J."/>
        </authorList>
    </citation>
    <scope>NUCLEOTIDE SEQUENCE [LARGE SCALE GENOMIC DNA]</scope>
    <source>
        <strain evidence="2 3">DSW4-44</strain>
    </source>
</reference>
<evidence type="ECO:0000313" key="2">
    <source>
        <dbReference type="EMBL" id="TLP55532.1"/>
    </source>
</evidence>
<protein>
    <submittedName>
        <fullName evidence="2">DUF1127 domain-containing protein</fullName>
    </submittedName>
</protein>
<sequence length="79" mass="9079">MTIAISGNNARFPAILDYLRSRFRHYLFVAQQANKRRSIYRATVHELNSLTNRNLADLGISRSHIRRLALEAAQLKVAK</sequence>
<evidence type="ECO:0000259" key="1">
    <source>
        <dbReference type="Pfam" id="PF06568"/>
    </source>
</evidence>
<organism evidence="2 3">
    <name type="scientific">Parasedimentitalea maritima</name>
    <dbReference type="NCBI Taxonomy" id="2578117"/>
    <lineage>
        <taxon>Bacteria</taxon>
        <taxon>Pseudomonadati</taxon>
        <taxon>Pseudomonadota</taxon>
        <taxon>Alphaproteobacteria</taxon>
        <taxon>Rhodobacterales</taxon>
        <taxon>Paracoccaceae</taxon>
        <taxon>Parasedimentitalea</taxon>
    </lineage>
</organism>
<accession>A0ABY2UNP2</accession>
<proteinExistence type="predicted"/>